<reference evidence="2" key="3">
    <citation type="submission" date="2023-05" db="EMBL/GenBank/DDBJ databases">
        <authorList>
            <person name="Smith C.H."/>
        </authorList>
    </citation>
    <scope>NUCLEOTIDE SEQUENCE</scope>
    <source>
        <strain evidence="2">CHS0354</strain>
        <tissue evidence="2">Mantle</tissue>
    </source>
</reference>
<evidence type="ECO:0000256" key="1">
    <source>
        <dbReference type="SAM" id="SignalP"/>
    </source>
</evidence>
<feature type="signal peptide" evidence="1">
    <location>
        <begin position="1"/>
        <end position="20"/>
    </location>
</feature>
<organism evidence="2 3">
    <name type="scientific">Potamilus streckersoni</name>
    <dbReference type="NCBI Taxonomy" id="2493646"/>
    <lineage>
        <taxon>Eukaryota</taxon>
        <taxon>Metazoa</taxon>
        <taxon>Spiralia</taxon>
        <taxon>Lophotrochozoa</taxon>
        <taxon>Mollusca</taxon>
        <taxon>Bivalvia</taxon>
        <taxon>Autobranchia</taxon>
        <taxon>Heteroconchia</taxon>
        <taxon>Palaeoheterodonta</taxon>
        <taxon>Unionida</taxon>
        <taxon>Unionoidea</taxon>
        <taxon>Unionidae</taxon>
        <taxon>Ambleminae</taxon>
        <taxon>Lampsilini</taxon>
        <taxon>Potamilus</taxon>
    </lineage>
</organism>
<reference evidence="2" key="2">
    <citation type="journal article" date="2021" name="Genome Biol. Evol.">
        <title>Developing a high-quality reference genome for a parasitic bivalve with doubly uniparental inheritance (Bivalvia: Unionida).</title>
        <authorList>
            <person name="Smith C.H."/>
        </authorList>
    </citation>
    <scope>NUCLEOTIDE SEQUENCE</scope>
    <source>
        <strain evidence="2">CHS0354</strain>
        <tissue evidence="2">Mantle</tissue>
    </source>
</reference>
<keyword evidence="3" id="KW-1185">Reference proteome</keyword>
<sequence>MVGVLLLSLVMLGSSNTSSSHDNVTYTNIIPSFASSNNVRDVHEEGIYTGGNTMCGKHDGKSYSWCYTDESHTVEEKCCIGECKLYTVNVDSKQWRYFMCDSGDQFIDCGSPGTRTVEGTYCRNGHPCGTHGYDYYWCYTDAKHNWHYCCHPLSICSANGGPNNHWCQVAYTYVGRWKFCKP</sequence>
<evidence type="ECO:0000313" key="2">
    <source>
        <dbReference type="EMBL" id="KAK3584046.1"/>
    </source>
</evidence>
<evidence type="ECO:0000313" key="3">
    <source>
        <dbReference type="Proteomes" id="UP001195483"/>
    </source>
</evidence>
<comment type="caution">
    <text evidence="2">The sequence shown here is derived from an EMBL/GenBank/DDBJ whole genome shotgun (WGS) entry which is preliminary data.</text>
</comment>
<reference evidence="2" key="1">
    <citation type="journal article" date="2021" name="Genome Biol. Evol.">
        <title>A High-Quality Reference Genome for a Parasitic Bivalve with Doubly Uniparental Inheritance (Bivalvia: Unionida).</title>
        <authorList>
            <person name="Smith C.H."/>
        </authorList>
    </citation>
    <scope>NUCLEOTIDE SEQUENCE</scope>
    <source>
        <strain evidence="2">CHS0354</strain>
    </source>
</reference>
<gene>
    <name evidence="2" type="ORF">CHS0354_015096</name>
</gene>
<dbReference type="Proteomes" id="UP001195483">
    <property type="component" value="Unassembled WGS sequence"/>
</dbReference>
<feature type="chain" id="PRO_5041993912" evidence="1">
    <location>
        <begin position="21"/>
        <end position="182"/>
    </location>
</feature>
<keyword evidence="1" id="KW-0732">Signal</keyword>
<proteinExistence type="predicted"/>
<accession>A0AAE0S2A2</accession>
<name>A0AAE0S2A2_9BIVA</name>
<dbReference type="AlphaFoldDB" id="A0AAE0S2A2"/>
<dbReference type="EMBL" id="JAEAOA010000937">
    <property type="protein sequence ID" value="KAK3584046.1"/>
    <property type="molecule type" value="Genomic_DNA"/>
</dbReference>
<protein>
    <submittedName>
        <fullName evidence="2">Uncharacterized protein</fullName>
    </submittedName>
</protein>